<dbReference type="CDD" id="cd00087">
    <property type="entry name" value="FReD"/>
    <property type="match status" value="1"/>
</dbReference>
<gene>
    <name evidence="7" type="ORF">PLOB_00021534</name>
</gene>
<feature type="domain" description="EGF-like" evidence="4">
    <location>
        <begin position="106"/>
        <end position="146"/>
    </location>
</feature>
<feature type="domain" description="Apple" evidence="5">
    <location>
        <begin position="30"/>
        <end position="110"/>
    </location>
</feature>
<reference evidence="7 8" key="1">
    <citation type="submission" date="2022-05" db="EMBL/GenBank/DDBJ databases">
        <authorList>
            <consortium name="Genoscope - CEA"/>
            <person name="William W."/>
        </authorList>
    </citation>
    <scope>NUCLEOTIDE SEQUENCE [LARGE SCALE GENOMIC DNA]</scope>
</reference>
<dbReference type="EMBL" id="CALNXK010000025">
    <property type="protein sequence ID" value="CAH3112880.1"/>
    <property type="molecule type" value="Genomic_DNA"/>
</dbReference>
<feature type="domain" description="Fibrinogen C-terminal" evidence="6">
    <location>
        <begin position="142"/>
        <end position="360"/>
    </location>
</feature>
<dbReference type="PROSITE" id="PS00514">
    <property type="entry name" value="FIBRINOGEN_C_1"/>
    <property type="match status" value="1"/>
</dbReference>
<dbReference type="PROSITE" id="PS50948">
    <property type="entry name" value="PAN"/>
    <property type="match status" value="1"/>
</dbReference>
<dbReference type="InterPro" id="IPR020837">
    <property type="entry name" value="Fibrinogen_CS"/>
</dbReference>
<accession>A0ABN8NQ40</accession>
<dbReference type="Proteomes" id="UP001159405">
    <property type="component" value="Unassembled WGS sequence"/>
</dbReference>
<dbReference type="PROSITE" id="PS00022">
    <property type="entry name" value="EGF_1"/>
    <property type="match status" value="1"/>
</dbReference>
<protein>
    <submittedName>
        <fullName evidence="7">Uncharacterized protein</fullName>
    </submittedName>
</protein>
<dbReference type="PROSITE" id="PS50026">
    <property type="entry name" value="EGF_3"/>
    <property type="match status" value="1"/>
</dbReference>
<dbReference type="InterPro" id="IPR002181">
    <property type="entry name" value="Fibrinogen_a/b/g_C_dom"/>
</dbReference>
<dbReference type="SUPFAM" id="SSF56496">
    <property type="entry name" value="Fibrinogen C-terminal domain-like"/>
    <property type="match status" value="1"/>
</dbReference>
<sequence>MHLWLLFLTGTTVYGIGRILEPSFEALNFASPINGRRLTGNTIQEIQVDAESRCRVECVKEESCISYNFQMVKNTTEGYTCQISNSDRFVSVVNFTTDEDFKYVGIQSTCEVDSSICGDNEVCIPYYQDNSVRCVCKVGYTGTPCKPIKYCAQLLNDGVTSSGVYTINPDGGTPIPVFCDMATDGGGWTVFQKRFNGSVDFYVNWTSYKNGFGDLNGEYWLGNDNLHRLTAADDVILKVDLEDFDGTITYAEYTIFKVANETDKYRLLIGGYNGTAGDSMAYHNQMQFSTIDSDNDLNPNGSCANTHDGAWWYKWCHYSNLNGLYLKGNFSSDSNGVTWLAFRGWYYSLKRTEMKVKPKSVI</sequence>
<dbReference type="InterPro" id="IPR003609">
    <property type="entry name" value="Pan_app"/>
</dbReference>
<dbReference type="Pfam" id="PF00024">
    <property type="entry name" value="PAN_1"/>
    <property type="match status" value="1"/>
</dbReference>
<feature type="disulfide bond" evidence="2">
    <location>
        <begin position="136"/>
        <end position="145"/>
    </location>
</feature>
<dbReference type="SMART" id="SM00186">
    <property type="entry name" value="FBG"/>
    <property type="match status" value="1"/>
</dbReference>
<evidence type="ECO:0000259" key="6">
    <source>
        <dbReference type="PROSITE" id="PS51406"/>
    </source>
</evidence>
<name>A0ABN8NQ40_9CNID</name>
<dbReference type="PANTHER" id="PTHR19143">
    <property type="entry name" value="FIBRINOGEN/TENASCIN/ANGIOPOEITIN"/>
    <property type="match status" value="1"/>
</dbReference>
<evidence type="ECO:0000313" key="7">
    <source>
        <dbReference type="EMBL" id="CAH3112880.1"/>
    </source>
</evidence>
<evidence type="ECO:0000256" key="1">
    <source>
        <dbReference type="ARBA" id="ARBA00023157"/>
    </source>
</evidence>
<evidence type="ECO:0000259" key="4">
    <source>
        <dbReference type="PROSITE" id="PS50026"/>
    </source>
</evidence>
<keyword evidence="3" id="KW-0732">Signal</keyword>
<keyword evidence="1 2" id="KW-1015">Disulfide bond</keyword>
<evidence type="ECO:0000256" key="3">
    <source>
        <dbReference type="SAM" id="SignalP"/>
    </source>
</evidence>
<keyword evidence="2" id="KW-0245">EGF-like domain</keyword>
<comment type="caution">
    <text evidence="2">Lacks conserved residue(s) required for the propagation of feature annotation.</text>
</comment>
<evidence type="ECO:0000259" key="5">
    <source>
        <dbReference type="PROSITE" id="PS50948"/>
    </source>
</evidence>
<keyword evidence="8" id="KW-1185">Reference proteome</keyword>
<dbReference type="PROSITE" id="PS01186">
    <property type="entry name" value="EGF_2"/>
    <property type="match status" value="1"/>
</dbReference>
<dbReference type="NCBIfam" id="NF040941">
    <property type="entry name" value="GGGWT_bact"/>
    <property type="match status" value="1"/>
</dbReference>
<dbReference type="InterPro" id="IPR014716">
    <property type="entry name" value="Fibrinogen_a/b/g_C_1"/>
</dbReference>
<feature type="disulfide bond" evidence="2">
    <location>
        <begin position="117"/>
        <end position="134"/>
    </location>
</feature>
<organism evidence="7 8">
    <name type="scientific">Porites lobata</name>
    <dbReference type="NCBI Taxonomy" id="104759"/>
    <lineage>
        <taxon>Eukaryota</taxon>
        <taxon>Metazoa</taxon>
        <taxon>Cnidaria</taxon>
        <taxon>Anthozoa</taxon>
        <taxon>Hexacorallia</taxon>
        <taxon>Scleractinia</taxon>
        <taxon>Fungiina</taxon>
        <taxon>Poritidae</taxon>
        <taxon>Porites</taxon>
    </lineage>
</organism>
<feature type="signal peptide" evidence="3">
    <location>
        <begin position="1"/>
        <end position="17"/>
    </location>
</feature>
<dbReference type="PROSITE" id="PS51406">
    <property type="entry name" value="FIBRINOGEN_C_2"/>
    <property type="match status" value="1"/>
</dbReference>
<dbReference type="Gene3D" id="3.90.215.10">
    <property type="entry name" value="Gamma Fibrinogen, chain A, domain 1"/>
    <property type="match status" value="1"/>
</dbReference>
<dbReference type="PANTHER" id="PTHR19143:SF458">
    <property type="entry name" value="FIBRINOGEN C-TERMINAL DOMAIN-CONTAINING PROTEIN-RELATED"/>
    <property type="match status" value="1"/>
</dbReference>
<dbReference type="Pfam" id="PF00147">
    <property type="entry name" value="Fibrinogen_C"/>
    <property type="match status" value="1"/>
</dbReference>
<comment type="caution">
    <text evidence="7">The sequence shown here is derived from an EMBL/GenBank/DDBJ whole genome shotgun (WGS) entry which is preliminary data.</text>
</comment>
<proteinExistence type="predicted"/>
<evidence type="ECO:0000313" key="8">
    <source>
        <dbReference type="Proteomes" id="UP001159405"/>
    </source>
</evidence>
<dbReference type="InterPro" id="IPR000742">
    <property type="entry name" value="EGF"/>
</dbReference>
<evidence type="ECO:0000256" key="2">
    <source>
        <dbReference type="PROSITE-ProRule" id="PRU00076"/>
    </source>
</evidence>
<dbReference type="InterPro" id="IPR036056">
    <property type="entry name" value="Fibrinogen-like_C"/>
</dbReference>
<feature type="chain" id="PRO_5045823764" evidence="3">
    <location>
        <begin position="18"/>
        <end position="362"/>
    </location>
</feature>
<dbReference type="InterPro" id="IPR050373">
    <property type="entry name" value="Fibrinogen_C-term_domain"/>
</dbReference>